<evidence type="ECO:0000259" key="2">
    <source>
        <dbReference type="Pfam" id="PF13476"/>
    </source>
</evidence>
<dbReference type="InterPro" id="IPR038729">
    <property type="entry name" value="Rad50/SbcC_AAA"/>
</dbReference>
<dbReference type="AlphaFoldDB" id="A0A6I5ZTF1"/>
<accession>A0A6I5ZTF1</accession>
<dbReference type="Proteomes" id="UP000425916">
    <property type="component" value="Chromosome"/>
</dbReference>
<feature type="domain" description="Rad50/SbcC-type AAA" evidence="2">
    <location>
        <begin position="32"/>
        <end position="123"/>
    </location>
</feature>
<dbReference type="EMBL" id="CP046244">
    <property type="protein sequence ID" value="QGP92661.1"/>
    <property type="molecule type" value="Genomic_DNA"/>
</dbReference>
<evidence type="ECO:0000256" key="1">
    <source>
        <dbReference type="SAM" id="Coils"/>
    </source>
</evidence>
<proteinExistence type="predicted"/>
<dbReference type="PANTHER" id="PTHR32182:SF19">
    <property type="entry name" value="HOMOLOGY WITH RECF PROTEIN"/>
    <property type="match status" value="1"/>
</dbReference>
<name>A0A6I5ZTF1_9FIRM</name>
<organism evidence="3 4">
    <name type="scientific">Neomoorella glycerini</name>
    <dbReference type="NCBI Taxonomy" id="55779"/>
    <lineage>
        <taxon>Bacteria</taxon>
        <taxon>Bacillati</taxon>
        <taxon>Bacillota</taxon>
        <taxon>Clostridia</taxon>
        <taxon>Neomoorellales</taxon>
        <taxon>Neomoorellaceae</taxon>
        <taxon>Neomoorella</taxon>
    </lineage>
</organism>
<reference evidence="3 4" key="1">
    <citation type="submission" date="2019-11" db="EMBL/GenBank/DDBJ databases">
        <title>Genome sequence of Moorella glycerini DSM11254.</title>
        <authorList>
            <person name="Poehlein A."/>
            <person name="Boeer T."/>
            <person name="Daniel R."/>
        </authorList>
    </citation>
    <scope>NUCLEOTIDE SEQUENCE [LARGE SCALE GENOMIC DNA]</scope>
    <source>
        <strain evidence="3 4">DSM 11254</strain>
    </source>
</reference>
<feature type="coiled-coil region" evidence="1">
    <location>
        <begin position="333"/>
        <end position="367"/>
    </location>
</feature>
<dbReference type="SUPFAM" id="SSF52540">
    <property type="entry name" value="P-loop containing nucleoside triphosphate hydrolases"/>
    <property type="match status" value="1"/>
</dbReference>
<keyword evidence="1" id="KW-0175">Coiled coil</keyword>
<dbReference type="GO" id="GO:0006302">
    <property type="term" value="P:double-strand break repair"/>
    <property type="evidence" value="ECO:0007669"/>
    <property type="project" value="InterPro"/>
</dbReference>
<dbReference type="RefSeq" id="WP_156273542.1">
    <property type="nucleotide sequence ID" value="NZ_CP046244.1"/>
</dbReference>
<sequence>MKLVNENLFSGDNDWVLEETDDVKERIIRIKSLSIDNFRGIRQLNNLNVDADIILLTGPNGFGKTSFIEALCLLLTGHYYRGSDTLLFLKNGEPVGSSIINAQMLVSHGNGKQEERPINLTIPKNYPKNPIQITGFTWPVDIKPEIVARASFFYQDLLGCLFDEEDAKVTLREFIAPVPRELDEVQKQIKNALKRLEEEEKKLFSFPGIPGEDEISRQRRETAAIFTDAWTKLSSITNLMQIPLPKRSADWLLLISGKNLRHGWEGELRNLANECLALLPTPGLEPLPENAEPEESLRRIDLLLRDIERNIASRFQDRYQIRMLLASLPEAGSILEQEMLAEEEKKLEELQKEIKVLQEKEKSLNMLVQYYRNPDGPGLAEILAAFRRYGENWASTPLVNNEFAPPKCVIEWLRTILKTFYYEEEGLDEIFAAWQTRIQEEITRLRQFIAGREQEYQLKHEIIAASKRIWELTAKSVEVANIIAKARQSSQGKLSKETLLSFLSDTPEGVTTSPPSPGQVIASVHQAIQHWLQVEDLNKKREERLKGTEGYNTAVKLFEAVRTALQAESSKRESLMEKVLELPEKEVERLADLVNQVFSRFRTVKGLYPVSFERGQKNSGSGRNRVATWNIVTNDRRPLGALSTGQKAQLALALLLSLNIALDKLIPHNIIGLDDTTTALDMAQLPREATLLRQIAYGAGECDFNPAFPRRQIFIVSHHEDLTHRLIDFLIPPEGRKMHILNFSEWEPESGPKIDSYSVDPALAASKEAREYFGRLLKQLLIE</sequence>
<dbReference type="PANTHER" id="PTHR32182">
    <property type="entry name" value="DNA REPLICATION AND REPAIR PROTEIN RECF"/>
    <property type="match status" value="1"/>
</dbReference>
<dbReference type="InterPro" id="IPR027417">
    <property type="entry name" value="P-loop_NTPase"/>
</dbReference>
<keyword evidence="4" id="KW-1185">Reference proteome</keyword>
<gene>
    <name evidence="3" type="primary">recF_2</name>
    <name evidence="3" type="ORF">MGLY_20490</name>
</gene>
<protein>
    <submittedName>
        <fullName evidence="3">DNA replication and repair protein RecF</fullName>
    </submittedName>
</protein>
<dbReference type="Gene3D" id="3.40.50.300">
    <property type="entry name" value="P-loop containing nucleotide triphosphate hydrolases"/>
    <property type="match status" value="2"/>
</dbReference>
<dbReference type="Pfam" id="PF13476">
    <property type="entry name" value="AAA_23"/>
    <property type="match status" value="1"/>
</dbReference>
<dbReference type="GO" id="GO:0000731">
    <property type="term" value="P:DNA synthesis involved in DNA repair"/>
    <property type="evidence" value="ECO:0007669"/>
    <property type="project" value="TreeGrafter"/>
</dbReference>
<evidence type="ECO:0000313" key="4">
    <source>
        <dbReference type="Proteomes" id="UP000425916"/>
    </source>
</evidence>
<evidence type="ECO:0000313" key="3">
    <source>
        <dbReference type="EMBL" id="QGP92661.1"/>
    </source>
</evidence>
<dbReference type="OrthoDB" id="9795626at2"/>
<dbReference type="GO" id="GO:0016887">
    <property type="term" value="F:ATP hydrolysis activity"/>
    <property type="evidence" value="ECO:0007669"/>
    <property type="project" value="InterPro"/>
</dbReference>